<dbReference type="InterPro" id="IPR008482">
    <property type="entry name" value="DUF763"/>
</dbReference>
<dbReference type="PANTHER" id="PTHR38597:SF1">
    <property type="entry name" value="BLL3834 PROTEIN"/>
    <property type="match status" value="1"/>
</dbReference>
<dbReference type="AlphaFoldDB" id="A0A7G9Z9M8"/>
<dbReference type="PANTHER" id="PTHR38597">
    <property type="entry name" value="BLL3834 PROTEIN"/>
    <property type="match status" value="1"/>
</dbReference>
<sequence length="367" mass="41318">MRNLAHSIFETIVDEYGVNGAIEKLSDPLWFQSLSCVLAYDWHSSGTTTVVCGVLKSVIDPEEFGIGVAGGKGKASRNTLSDIDAMGEKLKLSDRKIEELKYASRISAKVDNACIQDGYQLYHHSMFVTEKGEWAVIQQGMNSGNRYARRYHWLSSAVKRYDEEPHQGIVGFLQDNVLDLTSKESGGCKNTTVELANTKPNELERAYKELEGSMNSIKMIQRGQKTLSEFDIVSKEANTCKNVEDVIYRLPRRVNWDALRVAYDKQPENYEQFLCIKGIGPATVRALALIAELIYGEEPSWQDPVKFSFAFGGKDGVPYPVDRKTMDETTEILSNALKEANCRSIESQDYTDLHEKKNNNNLVSVHY</sequence>
<name>A0A7G9Z9M8_9EURY</name>
<reference evidence="1" key="1">
    <citation type="submission" date="2020-06" db="EMBL/GenBank/DDBJ databases">
        <title>Unique genomic features of the anaerobic methanotrophic archaea.</title>
        <authorList>
            <person name="Chadwick G.L."/>
            <person name="Skennerton C.T."/>
            <person name="Laso-Perez R."/>
            <person name="Leu A.O."/>
            <person name="Speth D.R."/>
            <person name="Yu H."/>
            <person name="Morgan-Lang C."/>
            <person name="Hatzenpichler R."/>
            <person name="Goudeau D."/>
            <person name="Malmstrom R."/>
            <person name="Brazelton W.J."/>
            <person name="Woyke T."/>
            <person name="Hallam S.J."/>
            <person name="Tyson G.W."/>
            <person name="Wegener G."/>
            <person name="Boetius A."/>
            <person name="Orphan V."/>
        </authorList>
    </citation>
    <scope>NUCLEOTIDE SEQUENCE</scope>
</reference>
<accession>A0A7G9Z9M8</accession>
<dbReference type="EMBL" id="MT631674">
    <property type="protein sequence ID" value="QNO56962.1"/>
    <property type="molecule type" value="Genomic_DNA"/>
</dbReference>
<organism evidence="1">
    <name type="scientific">Candidatus Methanophaga sp. ANME-1 ERB7</name>
    <dbReference type="NCBI Taxonomy" id="2759913"/>
    <lineage>
        <taxon>Archaea</taxon>
        <taxon>Methanobacteriati</taxon>
        <taxon>Methanobacteriota</taxon>
        <taxon>Stenosarchaea group</taxon>
        <taxon>Methanomicrobia</taxon>
        <taxon>Candidatus Methanophagales</taxon>
        <taxon>Candidatus Methanophagaceae</taxon>
        <taxon>Candidatus Methanophaga</taxon>
    </lineage>
</organism>
<proteinExistence type="predicted"/>
<evidence type="ECO:0000313" key="1">
    <source>
        <dbReference type="EMBL" id="QNO56962.1"/>
    </source>
</evidence>
<evidence type="ECO:0008006" key="2">
    <source>
        <dbReference type="Google" id="ProtNLM"/>
    </source>
</evidence>
<protein>
    <recommendedName>
        <fullName evidence="2">DUF763 domain-containing protein</fullName>
    </recommendedName>
</protein>
<dbReference type="Pfam" id="PF05559">
    <property type="entry name" value="DUF763"/>
    <property type="match status" value="1"/>
</dbReference>
<gene>
    <name evidence="1" type="ORF">PHLPJACP_00020</name>
</gene>